<dbReference type="EMBL" id="CAWYQH010000096">
    <property type="protein sequence ID" value="CAK8682607.1"/>
    <property type="molecule type" value="Genomic_DNA"/>
</dbReference>
<proteinExistence type="predicted"/>
<dbReference type="Proteomes" id="UP001642483">
    <property type="component" value="Unassembled WGS sequence"/>
</dbReference>
<organism evidence="1 2">
    <name type="scientific">Clavelina lepadiformis</name>
    <name type="common">Light-bulb sea squirt</name>
    <name type="synonym">Ascidia lepadiformis</name>
    <dbReference type="NCBI Taxonomy" id="159417"/>
    <lineage>
        <taxon>Eukaryota</taxon>
        <taxon>Metazoa</taxon>
        <taxon>Chordata</taxon>
        <taxon>Tunicata</taxon>
        <taxon>Ascidiacea</taxon>
        <taxon>Aplousobranchia</taxon>
        <taxon>Clavelinidae</taxon>
        <taxon>Clavelina</taxon>
    </lineage>
</organism>
<sequence>MGFPQNVKTLICLRLVLMPMTKIAKQLFSKVVARSLVIFVHKTLHTLHIVVYERIANCQKVRRKLEPCWHRTGLAVHKAMHKDQCRVVDALRLLGSKSRCCVEFSDVEAFSHFFSTKIANLRADLMSFINCTSHIERAMTSDIPFLGHRLDEFPPVSMDEVEATIL</sequence>
<name>A0ABP0FSL5_CLALP</name>
<accession>A0ABP0FSL5</accession>
<comment type="caution">
    <text evidence="1">The sequence shown here is derived from an EMBL/GenBank/DDBJ whole genome shotgun (WGS) entry which is preliminary data.</text>
</comment>
<protein>
    <submittedName>
        <fullName evidence="1">Uncharacterized protein</fullName>
    </submittedName>
</protein>
<reference evidence="1 2" key="1">
    <citation type="submission" date="2024-02" db="EMBL/GenBank/DDBJ databases">
        <authorList>
            <person name="Daric V."/>
            <person name="Darras S."/>
        </authorList>
    </citation>
    <scope>NUCLEOTIDE SEQUENCE [LARGE SCALE GENOMIC DNA]</scope>
</reference>
<keyword evidence="2" id="KW-1185">Reference proteome</keyword>
<gene>
    <name evidence="1" type="ORF">CVLEPA_LOCUS13268</name>
</gene>
<evidence type="ECO:0000313" key="1">
    <source>
        <dbReference type="EMBL" id="CAK8682607.1"/>
    </source>
</evidence>
<evidence type="ECO:0000313" key="2">
    <source>
        <dbReference type="Proteomes" id="UP001642483"/>
    </source>
</evidence>